<dbReference type="InterPro" id="IPR046336">
    <property type="entry name" value="Lon_prtase_N_sf"/>
</dbReference>
<dbReference type="Pfam" id="PF02190">
    <property type="entry name" value="LON_substr_bdg"/>
    <property type="match status" value="1"/>
</dbReference>
<keyword evidence="2" id="KW-0378">Hydrolase</keyword>
<keyword evidence="2" id="KW-0645">Protease</keyword>
<dbReference type="PANTHER" id="PTHR46732">
    <property type="entry name" value="ATP-DEPENDENT PROTEASE LA (LON) DOMAIN PROTEIN"/>
    <property type="match status" value="1"/>
</dbReference>
<protein>
    <submittedName>
        <fullName evidence="2">Uncharacterized protein, similar to the N-terminal domain of Lon protease</fullName>
    </submittedName>
</protein>
<dbReference type="PROSITE" id="PS51787">
    <property type="entry name" value="LON_N"/>
    <property type="match status" value="1"/>
</dbReference>
<dbReference type="AlphaFoldDB" id="A0A3B0Z9Y0"/>
<dbReference type="GO" id="GO:0008233">
    <property type="term" value="F:peptidase activity"/>
    <property type="evidence" value="ECO:0007669"/>
    <property type="project" value="UniProtKB-KW"/>
</dbReference>
<organism evidence="2">
    <name type="scientific">hydrothermal vent metagenome</name>
    <dbReference type="NCBI Taxonomy" id="652676"/>
    <lineage>
        <taxon>unclassified sequences</taxon>
        <taxon>metagenomes</taxon>
        <taxon>ecological metagenomes</taxon>
    </lineage>
</organism>
<dbReference type="SUPFAM" id="SSF88697">
    <property type="entry name" value="PUA domain-like"/>
    <property type="match status" value="1"/>
</dbReference>
<reference evidence="2" key="1">
    <citation type="submission" date="2018-06" db="EMBL/GenBank/DDBJ databases">
        <authorList>
            <person name="Zhirakovskaya E."/>
        </authorList>
    </citation>
    <scope>NUCLEOTIDE SEQUENCE</scope>
</reference>
<proteinExistence type="predicted"/>
<name>A0A3B0Z9Y0_9ZZZZ</name>
<accession>A0A3B0Z9Y0</accession>
<sequence length="196" mass="22154">MNDANEISLFPLNTVLFPGGLLPLRIFEARYLGMISECMREQKGFGICAIQSGDEVGKAAQCYPLGTLATVTDFDRGEDGLLRITVHGERRFRIDESWVEPDQLQRARVSWLEEQDAPLPDERKPLVELLVRLLRQAGMPVSEVSAYFDSAGWVAGRLAELLPFALSDKQRLLETDHALERLEILYHDLLAEDITR</sequence>
<dbReference type="Gene3D" id="2.30.130.40">
    <property type="entry name" value="LON domain-like"/>
    <property type="match status" value="1"/>
</dbReference>
<dbReference type="Gene3D" id="1.10.4060.10">
    <property type="entry name" value="BPP1347 like domain"/>
    <property type="match status" value="1"/>
</dbReference>
<evidence type="ECO:0000313" key="2">
    <source>
        <dbReference type="EMBL" id="VAW83069.1"/>
    </source>
</evidence>
<dbReference type="PANTHER" id="PTHR46732:SF8">
    <property type="entry name" value="ATP-DEPENDENT PROTEASE LA (LON) DOMAIN PROTEIN"/>
    <property type="match status" value="1"/>
</dbReference>
<dbReference type="EMBL" id="UOFM01000510">
    <property type="protein sequence ID" value="VAW83069.1"/>
    <property type="molecule type" value="Genomic_DNA"/>
</dbReference>
<gene>
    <name evidence="2" type="ORF">MNBD_GAMMA14-414</name>
</gene>
<dbReference type="InterPro" id="IPR003111">
    <property type="entry name" value="Lon_prtase_N"/>
</dbReference>
<feature type="domain" description="Lon N-terminal" evidence="1">
    <location>
        <begin position="4"/>
        <end position="193"/>
    </location>
</feature>
<dbReference type="GO" id="GO:0006508">
    <property type="term" value="P:proteolysis"/>
    <property type="evidence" value="ECO:0007669"/>
    <property type="project" value="UniProtKB-KW"/>
</dbReference>
<dbReference type="SMART" id="SM00464">
    <property type="entry name" value="LON"/>
    <property type="match status" value="1"/>
</dbReference>
<dbReference type="InterPro" id="IPR015947">
    <property type="entry name" value="PUA-like_sf"/>
</dbReference>
<evidence type="ECO:0000259" key="1">
    <source>
        <dbReference type="PROSITE" id="PS51787"/>
    </source>
</evidence>